<reference evidence="5" key="1">
    <citation type="journal article" date="2013" name="Proc. Natl. Acad. Sci. U.S.A.">
        <title>Genome structure and metabolic features in the red seaweed Chondrus crispus shed light on evolution of the Archaeplastida.</title>
        <authorList>
            <person name="Collen J."/>
            <person name="Porcel B."/>
            <person name="Carre W."/>
            <person name="Ball S.G."/>
            <person name="Chaparro C."/>
            <person name="Tonon T."/>
            <person name="Barbeyron T."/>
            <person name="Michel G."/>
            <person name="Noel B."/>
            <person name="Valentin K."/>
            <person name="Elias M."/>
            <person name="Artiguenave F."/>
            <person name="Arun A."/>
            <person name="Aury J.M."/>
            <person name="Barbosa-Neto J.F."/>
            <person name="Bothwell J.H."/>
            <person name="Bouget F.Y."/>
            <person name="Brillet L."/>
            <person name="Cabello-Hurtado F."/>
            <person name="Capella-Gutierrez S."/>
            <person name="Charrier B."/>
            <person name="Cladiere L."/>
            <person name="Cock J.M."/>
            <person name="Coelho S.M."/>
            <person name="Colleoni C."/>
            <person name="Czjzek M."/>
            <person name="Da Silva C."/>
            <person name="Delage L."/>
            <person name="Denoeud F."/>
            <person name="Deschamps P."/>
            <person name="Dittami S.M."/>
            <person name="Gabaldon T."/>
            <person name="Gachon C.M."/>
            <person name="Groisillier A."/>
            <person name="Herve C."/>
            <person name="Jabbari K."/>
            <person name="Katinka M."/>
            <person name="Kloareg B."/>
            <person name="Kowalczyk N."/>
            <person name="Labadie K."/>
            <person name="Leblanc C."/>
            <person name="Lopez P.J."/>
            <person name="McLachlan D.H."/>
            <person name="Meslet-Cladiere L."/>
            <person name="Moustafa A."/>
            <person name="Nehr Z."/>
            <person name="Nyvall Collen P."/>
            <person name="Panaud O."/>
            <person name="Partensky F."/>
            <person name="Poulain J."/>
            <person name="Rensing S.A."/>
            <person name="Rousvoal S."/>
            <person name="Samson G."/>
            <person name="Symeonidi A."/>
            <person name="Weissenbach J."/>
            <person name="Zambounis A."/>
            <person name="Wincker P."/>
            <person name="Boyen C."/>
        </authorList>
    </citation>
    <scope>NUCLEOTIDE SEQUENCE [LARGE SCALE GENOMIC DNA]</scope>
    <source>
        <strain evidence="5">cv. Stackhouse</strain>
    </source>
</reference>
<dbReference type="PROSITE" id="PS00036">
    <property type="entry name" value="BZIP_BASIC"/>
    <property type="match status" value="1"/>
</dbReference>
<dbReference type="PROSITE" id="PS50217">
    <property type="entry name" value="BZIP"/>
    <property type="match status" value="1"/>
</dbReference>
<evidence type="ECO:0000256" key="2">
    <source>
        <dbReference type="SAM" id="MobiDB-lite"/>
    </source>
</evidence>
<proteinExistence type="predicted"/>
<evidence type="ECO:0000259" key="3">
    <source>
        <dbReference type="PROSITE" id="PS50217"/>
    </source>
</evidence>
<dbReference type="Proteomes" id="UP000012073">
    <property type="component" value="Unassembled WGS sequence"/>
</dbReference>
<feature type="compositionally biased region" description="Polar residues" evidence="2">
    <location>
        <begin position="103"/>
        <end position="124"/>
    </location>
</feature>
<organism evidence="4 5">
    <name type="scientific">Chondrus crispus</name>
    <name type="common">Carrageen Irish moss</name>
    <name type="synonym">Polymorpha crispa</name>
    <dbReference type="NCBI Taxonomy" id="2769"/>
    <lineage>
        <taxon>Eukaryota</taxon>
        <taxon>Rhodophyta</taxon>
        <taxon>Florideophyceae</taxon>
        <taxon>Rhodymeniophycidae</taxon>
        <taxon>Gigartinales</taxon>
        <taxon>Gigartinaceae</taxon>
        <taxon>Chondrus</taxon>
    </lineage>
</organism>
<feature type="coiled-coil region" evidence="1">
    <location>
        <begin position="325"/>
        <end position="352"/>
    </location>
</feature>
<dbReference type="SMART" id="SM00338">
    <property type="entry name" value="BRLZ"/>
    <property type="match status" value="1"/>
</dbReference>
<feature type="region of interest" description="Disordered" evidence="2">
    <location>
        <begin position="252"/>
        <end position="312"/>
    </location>
</feature>
<sequence>MSESPIAEAQETSLDGRAQLGSQEIDGGLDTAEDMDHVFVDRPEAEHQSAQKSSEDLPDNRADPDDVNTVQLYTEDPGAGIRSSSDDQVEEADHVEIAGTAMDTTGLTPAPGQQQPANSQTKTDTAGRDAKPPPDQALASASPAAASSAIATSTVPGIQIPSSLSVSAAQFTAFAPLAANGAPIMSPSMVSVPMTVGRRAVRIAPMGVLPLPPQSTVATSMVPDLTNSTSAGLVPPASGSEGATIESHLNASTGGAGAIIGDMPKGKRRGTPGGSSTNPEGMTPEERTKQKRMLRNRESAARSRDKRKTKNIQLETSIAKHTKKNLMLEKVLRELQDVIRCMQQELSNQNAQLSC</sequence>
<accession>R7QF01</accession>
<name>R7QF01_CHOCR</name>
<dbReference type="GO" id="GO:0003700">
    <property type="term" value="F:DNA-binding transcription factor activity"/>
    <property type="evidence" value="ECO:0007669"/>
    <property type="project" value="InterPro"/>
</dbReference>
<feature type="domain" description="BZIP" evidence="3">
    <location>
        <begin position="286"/>
        <end position="349"/>
    </location>
</feature>
<dbReference type="OrthoDB" id="644067at2759"/>
<dbReference type="Gramene" id="CDF36674">
    <property type="protein sequence ID" value="CDF36674"/>
    <property type="gene ID" value="CHC_T00005056001"/>
</dbReference>
<dbReference type="AlphaFoldDB" id="R7QF01"/>
<feature type="compositionally biased region" description="Basic and acidic residues" evidence="2">
    <location>
        <begin position="34"/>
        <end position="64"/>
    </location>
</feature>
<dbReference type="GeneID" id="17324210"/>
<evidence type="ECO:0000313" key="4">
    <source>
        <dbReference type="EMBL" id="CDF36674.1"/>
    </source>
</evidence>
<feature type="region of interest" description="Disordered" evidence="2">
    <location>
        <begin position="1"/>
        <end position="91"/>
    </location>
</feature>
<dbReference type="Gene3D" id="1.20.5.170">
    <property type="match status" value="1"/>
</dbReference>
<gene>
    <name evidence="4" type="ORF">CHC_T00005056001</name>
</gene>
<keyword evidence="5" id="KW-1185">Reference proteome</keyword>
<dbReference type="EMBL" id="HG001796">
    <property type="protein sequence ID" value="CDF36674.1"/>
    <property type="molecule type" value="Genomic_DNA"/>
</dbReference>
<dbReference type="InterPro" id="IPR004827">
    <property type="entry name" value="bZIP"/>
</dbReference>
<feature type="region of interest" description="Disordered" evidence="2">
    <location>
        <begin position="103"/>
        <end position="143"/>
    </location>
</feature>
<evidence type="ECO:0000313" key="5">
    <source>
        <dbReference type="Proteomes" id="UP000012073"/>
    </source>
</evidence>
<dbReference type="SUPFAM" id="SSF57959">
    <property type="entry name" value="Leucine zipper domain"/>
    <property type="match status" value="1"/>
</dbReference>
<dbReference type="InterPro" id="IPR046347">
    <property type="entry name" value="bZIP_sf"/>
</dbReference>
<dbReference type="KEGG" id="ccp:CHC_T00005056001"/>
<protein>
    <recommendedName>
        <fullName evidence="3">BZIP domain-containing protein</fullName>
    </recommendedName>
</protein>
<keyword evidence="1" id="KW-0175">Coiled coil</keyword>
<evidence type="ECO:0000256" key="1">
    <source>
        <dbReference type="SAM" id="Coils"/>
    </source>
</evidence>
<dbReference type="CDD" id="cd14707">
    <property type="entry name" value="bZIP_plant_BZIP46"/>
    <property type="match status" value="1"/>
</dbReference>
<dbReference type="RefSeq" id="XP_005716493.1">
    <property type="nucleotide sequence ID" value="XM_005716436.1"/>
</dbReference>
<dbReference type="Pfam" id="PF07716">
    <property type="entry name" value="bZIP_2"/>
    <property type="match status" value="1"/>
</dbReference>